<dbReference type="Pfam" id="PF00384">
    <property type="entry name" value="Molybdopterin"/>
    <property type="match status" value="1"/>
</dbReference>
<dbReference type="RefSeq" id="WP_224325297.1">
    <property type="nucleotide sequence ID" value="NZ_JACGBB010000006.1"/>
</dbReference>
<dbReference type="Gene3D" id="2.40.40.20">
    <property type="match status" value="1"/>
</dbReference>
<evidence type="ECO:0000256" key="1">
    <source>
        <dbReference type="ARBA" id="ARBA00001942"/>
    </source>
</evidence>
<name>A0ABS7WSK5_9BACT</name>
<dbReference type="InterPro" id="IPR006657">
    <property type="entry name" value="MoPterin_dinucl-bd_dom"/>
</dbReference>
<evidence type="ECO:0000259" key="7">
    <source>
        <dbReference type="Pfam" id="PF01568"/>
    </source>
</evidence>
<organism evidence="8 9">
    <name type="scientific">Campylobacter canadensis</name>
    <dbReference type="NCBI Taxonomy" id="449520"/>
    <lineage>
        <taxon>Bacteria</taxon>
        <taxon>Pseudomonadati</taxon>
        <taxon>Campylobacterota</taxon>
        <taxon>Epsilonproteobacteria</taxon>
        <taxon>Campylobacterales</taxon>
        <taxon>Campylobacteraceae</taxon>
        <taxon>Campylobacter</taxon>
    </lineage>
</organism>
<keyword evidence="5" id="KW-0560">Oxidoreductase</keyword>
<dbReference type="InterPro" id="IPR009010">
    <property type="entry name" value="Asp_de-COase-like_dom_sf"/>
</dbReference>
<feature type="domain" description="Molybdopterin oxidoreductase" evidence="6">
    <location>
        <begin position="44"/>
        <end position="491"/>
    </location>
</feature>
<sequence length="714" mass="81461">MKKLIASRIGAFYYDDGEVSPFEFDEKASHMINSYPSRINSASRIKYPMIRKSFLTNKDKSLRGKDEFIRVSWQEAINIIHEEIIKAKGHIYAESYEWGGIGQVSWGRMCVQRLMRVLGGAIFEENDYSTGAALAMMPYVFSSKVVYERPTDLKAICNNAELVLFIGANPLVTNLISHDVPLHEHYKYYEILKNKNNIFIDVYANESSKFLNAKNIIINPNTDSALLISICTFLYENNLYNKEFIKKYCTGFDEFKDYFLGNNDGVKKDFAWASEICKIEQSVIKNLALQLANKKSILILGRSIQRQANGEFNYLAAISLAAMLGHIGKDGLGIEFNLISGCKGESVKNVKKIKDLNSIFPKITSNDIFIPTSRLQEALLNPNKAIKYKEEEIILPDIKLLINASSSFFTHQPNTNKSIKAYTKADCIICLEPFFTYDAKMSDIILPVALEGEREDIAISSNKEIIFALKKIKDDFYEAKSDFQICKMIAKSFNKSYEFCKNLDELDIVELIYDDLKNEYKKDNIYLPNFNEFYEKSFVKIPSLKEQESYTRFKDLKNINLANEKISKMGLNAYAHYKKADEFCNNYPYFLVSPHSKYRLHSQLDNSDIAFKINNKEPVYLNSKLAKKHKIKNNDIVKIFNHRGAVLCGVVIDESVKDNVLILHQGAWFMPDENGICQNGNANVLTSSKISSIISCSNIAHTCKVDLSLFKSAE</sequence>
<dbReference type="PANTHER" id="PTHR43742:SF10">
    <property type="entry name" value="TRIMETHYLAMINE-N-OXIDE REDUCTASE 2"/>
    <property type="match status" value="1"/>
</dbReference>
<reference evidence="8 9" key="1">
    <citation type="submission" date="2020-07" db="EMBL/GenBank/DDBJ databases">
        <title>Transfer of Campylobacter canadensis to the novel genus Avispirillum gen. nov., that also includes two novel species recovered from migratory waterfowl: Avispirillum anseris sp. nov. and Avispirillum brantae sp. nov.</title>
        <authorList>
            <person name="Miller W.G."/>
            <person name="Chapman M.H."/>
            <person name="Yee E."/>
            <person name="Inglis G.D."/>
        </authorList>
    </citation>
    <scope>NUCLEOTIDE SEQUENCE [LARGE SCALE GENOMIC DNA]</scope>
    <source>
        <strain evidence="8 9">L283</strain>
    </source>
</reference>
<keyword evidence="4" id="KW-0479">Metal-binding</keyword>
<proteinExistence type="inferred from homology"/>
<dbReference type="SUPFAM" id="SSF53706">
    <property type="entry name" value="Formate dehydrogenase/DMSO reductase, domains 1-3"/>
    <property type="match status" value="1"/>
</dbReference>
<dbReference type="Gene3D" id="3.40.50.740">
    <property type="match status" value="1"/>
</dbReference>
<dbReference type="InterPro" id="IPR050612">
    <property type="entry name" value="Prok_Mopterin_Oxidored"/>
</dbReference>
<dbReference type="SUPFAM" id="SSF50692">
    <property type="entry name" value="ADC-like"/>
    <property type="match status" value="1"/>
</dbReference>
<dbReference type="Pfam" id="PF01568">
    <property type="entry name" value="Molydop_binding"/>
    <property type="match status" value="1"/>
</dbReference>
<comment type="caution">
    <text evidence="8">The sequence shown here is derived from an EMBL/GenBank/DDBJ whole genome shotgun (WGS) entry which is preliminary data.</text>
</comment>
<protein>
    <submittedName>
        <fullName evidence="8">Molybdopterin-dependent oxidoreductase</fullName>
    </submittedName>
</protein>
<evidence type="ECO:0000256" key="3">
    <source>
        <dbReference type="ARBA" id="ARBA00022505"/>
    </source>
</evidence>
<evidence type="ECO:0000256" key="4">
    <source>
        <dbReference type="ARBA" id="ARBA00022723"/>
    </source>
</evidence>
<evidence type="ECO:0000313" key="8">
    <source>
        <dbReference type="EMBL" id="MBZ7987297.1"/>
    </source>
</evidence>
<evidence type="ECO:0000256" key="5">
    <source>
        <dbReference type="ARBA" id="ARBA00023002"/>
    </source>
</evidence>
<keyword evidence="3" id="KW-0500">Molybdenum</keyword>
<evidence type="ECO:0000313" key="9">
    <source>
        <dbReference type="Proteomes" id="UP000786183"/>
    </source>
</evidence>
<dbReference type="EMBL" id="JACGBB010000006">
    <property type="protein sequence ID" value="MBZ7987297.1"/>
    <property type="molecule type" value="Genomic_DNA"/>
</dbReference>
<keyword evidence="9" id="KW-1185">Reference proteome</keyword>
<feature type="domain" description="Molybdopterin dinucleotide-binding" evidence="7">
    <location>
        <begin position="590"/>
        <end position="696"/>
    </location>
</feature>
<evidence type="ECO:0000259" key="6">
    <source>
        <dbReference type="Pfam" id="PF00384"/>
    </source>
</evidence>
<dbReference type="InterPro" id="IPR006656">
    <property type="entry name" value="Mopterin_OxRdtase"/>
</dbReference>
<comment type="similarity">
    <text evidence="2">Belongs to the prokaryotic molybdopterin-containing oxidoreductase family.</text>
</comment>
<evidence type="ECO:0000256" key="2">
    <source>
        <dbReference type="ARBA" id="ARBA00010312"/>
    </source>
</evidence>
<dbReference type="PANTHER" id="PTHR43742">
    <property type="entry name" value="TRIMETHYLAMINE-N-OXIDE REDUCTASE"/>
    <property type="match status" value="1"/>
</dbReference>
<accession>A0ABS7WSK5</accession>
<dbReference type="Proteomes" id="UP000786183">
    <property type="component" value="Unassembled WGS sequence"/>
</dbReference>
<dbReference type="Gene3D" id="3.90.55.10">
    <property type="entry name" value="Dimethylsulfoxide Reductase, domain 3"/>
    <property type="match status" value="1"/>
</dbReference>
<comment type="cofactor">
    <cofactor evidence="1">
        <name>Mo-bis(molybdopterin guanine dinucleotide)</name>
        <dbReference type="ChEBI" id="CHEBI:60539"/>
    </cofactor>
</comment>
<gene>
    <name evidence="8" type="ORF">AVCANL283_04130</name>
</gene>
<dbReference type="Gene3D" id="3.40.228.10">
    <property type="entry name" value="Dimethylsulfoxide Reductase, domain 2"/>
    <property type="match status" value="1"/>
</dbReference>